<feature type="signal peptide" evidence="1">
    <location>
        <begin position="1"/>
        <end position="24"/>
    </location>
</feature>
<organism evidence="2 3">
    <name type="scientific">Haloferula helveola</name>
    <dbReference type="NCBI Taxonomy" id="490095"/>
    <lineage>
        <taxon>Bacteria</taxon>
        <taxon>Pseudomonadati</taxon>
        <taxon>Verrucomicrobiota</taxon>
        <taxon>Verrucomicrobiia</taxon>
        <taxon>Verrucomicrobiales</taxon>
        <taxon>Verrucomicrobiaceae</taxon>
        <taxon>Haloferula</taxon>
    </lineage>
</organism>
<dbReference type="Gene3D" id="3.30.1330.60">
    <property type="entry name" value="OmpA-like domain"/>
    <property type="match status" value="1"/>
</dbReference>
<gene>
    <name evidence="2" type="ORF">HAHE_23350</name>
</gene>
<proteinExistence type="predicted"/>
<protein>
    <recommendedName>
        <fullName evidence="4">SsuA/THI5-like domain-containing protein</fullName>
    </recommendedName>
</protein>
<dbReference type="InterPro" id="IPR036737">
    <property type="entry name" value="OmpA-like_sf"/>
</dbReference>
<keyword evidence="3" id="KW-1185">Reference proteome</keyword>
<dbReference type="EMBL" id="AP024702">
    <property type="protein sequence ID" value="BCX48427.1"/>
    <property type="molecule type" value="Genomic_DNA"/>
</dbReference>
<evidence type="ECO:0000313" key="3">
    <source>
        <dbReference type="Proteomes" id="UP001374893"/>
    </source>
</evidence>
<sequence length="580" mass="63277">MKTPKLALLAASLFASAIPMTATAQKADLLTYKPLEASAPKSLKPVTNDKKVPVIAWGADVATQLATSNGTLAGVSLYREDNFPVQVTNCLNGNSPYLRGTLPMILQARKAFQNAGTDLVVVYQLSWSNGGDCLVVRDRVKSIKDIKSVAVQLYGPHEHPAIKVLQDAGVDPGKVKFHYLPELAAPLDGKGDKIVSPPELFEAQEDIDAVWVISPDAAALTEGDFAVKGARILFTSKQASRIIPDVYAVRKDYFEKNRPKVEGFVKGLLKAEESLRDLDKSSGEWRKLMSSSAELLLGDAGLVGDTEAMLSEAELVGHAGNVAFFTGQGTTRSIETLTEEIQVAFDKAGRGIGRFEMPVAGWDWAALGAGLKYAGEVKIAKSVFKSTEQAQQKVEEFLLENPELDERDTALFDFTVPFAANQDNFDKSDAALNDYFSQAMNMVDTYAGTTMIIEAHADGYLLTRLREALQNNDKVLLGKIQKVLRMSSPPTQQTATLLDRSLKTKSAERAEALRDAFVDFCEDKGLNLDENRIVAVGRGSTAPVYENADTPKKRAENRRGVIILERLEVLEVGDDVKIDF</sequence>
<accession>A0ABN6H733</accession>
<dbReference type="Gene3D" id="3.40.190.10">
    <property type="entry name" value="Periplasmic binding protein-like II"/>
    <property type="match status" value="1"/>
</dbReference>
<reference evidence="2 3" key="1">
    <citation type="submission" date="2021-06" db="EMBL/GenBank/DDBJ databases">
        <title>Complete genome of Haloferula helveola possessing various polysaccharide degrading enzymes.</title>
        <authorList>
            <person name="Takami H."/>
            <person name="Huang C."/>
            <person name="Hamasaki K."/>
        </authorList>
    </citation>
    <scope>NUCLEOTIDE SEQUENCE [LARGE SCALE GENOMIC DNA]</scope>
    <source>
        <strain evidence="2 3">CN-1</strain>
    </source>
</reference>
<evidence type="ECO:0000256" key="1">
    <source>
        <dbReference type="SAM" id="SignalP"/>
    </source>
</evidence>
<evidence type="ECO:0000313" key="2">
    <source>
        <dbReference type="EMBL" id="BCX48427.1"/>
    </source>
</evidence>
<dbReference type="SUPFAM" id="SSF53850">
    <property type="entry name" value="Periplasmic binding protein-like II"/>
    <property type="match status" value="1"/>
</dbReference>
<dbReference type="RefSeq" id="WP_338684646.1">
    <property type="nucleotide sequence ID" value="NZ_AP024702.1"/>
</dbReference>
<name>A0ABN6H733_9BACT</name>
<evidence type="ECO:0008006" key="4">
    <source>
        <dbReference type="Google" id="ProtNLM"/>
    </source>
</evidence>
<dbReference type="SUPFAM" id="SSF103088">
    <property type="entry name" value="OmpA-like"/>
    <property type="match status" value="1"/>
</dbReference>
<feature type="chain" id="PRO_5046609172" description="SsuA/THI5-like domain-containing protein" evidence="1">
    <location>
        <begin position="25"/>
        <end position="580"/>
    </location>
</feature>
<dbReference type="Proteomes" id="UP001374893">
    <property type="component" value="Chromosome"/>
</dbReference>
<keyword evidence="1" id="KW-0732">Signal</keyword>